<proteinExistence type="predicted"/>
<evidence type="ECO:0000313" key="2">
    <source>
        <dbReference type="EMBL" id="GFT60297.1"/>
    </source>
</evidence>
<organism evidence="2 3">
    <name type="scientific">Nephila pilipes</name>
    <name type="common">Giant wood spider</name>
    <name type="synonym">Nephila maculata</name>
    <dbReference type="NCBI Taxonomy" id="299642"/>
    <lineage>
        <taxon>Eukaryota</taxon>
        <taxon>Metazoa</taxon>
        <taxon>Ecdysozoa</taxon>
        <taxon>Arthropoda</taxon>
        <taxon>Chelicerata</taxon>
        <taxon>Arachnida</taxon>
        <taxon>Araneae</taxon>
        <taxon>Araneomorphae</taxon>
        <taxon>Entelegynae</taxon>
        <taxon>Araneoidea</taxon>
        <taxon>Nephilidae</taxon>
        <taxon>Nephila</taxon>
    </lineage>
</organism>
<evidence type="ECO:0000313" key="3">
    <source>
        <dbReference type="Proteomes" id="UP000887013"/>
    </source>
</evidence>
<dbReference type="OrthoDB" id="10536439at2759"/>
<reference evidence="2" key="1">
    <citation type="submission" date="2020-08" db="EMBL/GenBank/DDBJ databases">
        <title>Multicomponent nature underlies the extraordinary mechanical properties of spider dragline silk.</title>
        <authorList>
            <person name="Kono N."/>
            <person name="Nakamura H."/>
            <person name="Mori M."/>
            <person name="Yoshida Y."/>
            <person name="Ohtoshi R."/>
            <person name="Malay A.D."/>
            <person name="Moran D.A.P."/>
            <person name="Tomita M."/>
            <person name="Numata K."/>
            <person name="Arakawa K."/>
        </authorList>
    </citation>
    <scope>NUCLEOTIDE SEQUENCE</scope>
</reference>
<name>A0A8X6TXE5_NEPPI</name>
<evidence type="ECO:0000256" key="1">
    <source>
        <dbReference type="SAM" id="SignalP"/>
    </source>
</evidence>
<accession>A0A8X6TXE5</accession>
<gene>
    <name evidence="2" type="ORF">NPIL_53561</name>
</gene>
<dbReference type="EMBL" id="BMAW01018810">
    <property type="protein sequence ID" value="GFT60297.1"/>
    <property type="molecule type" value="Genomic_DNA"/>
</dbReference>
<sequence length="122" mass="13705">MPLLHLKRIIFLYLPTLFAGKKITSASTAYFQFIIYQKAQIIYLGKAYFFPTVRGIAAKAFVIPGLPFSLLALCSWSMIYDVFLGPAQMKQCEGPLLSLMPISRARAPQPRKIAHKPPFARA</sequence>
<dbReference type="AlphaFoldDB" id="A0A8X6TXE5"/>
<keyword evidence="3" id="KW-1185">Reference proteome</keyword>
<keyword evidence="1" id="KW-0732">Signal</keyword>
<comment type="caution">
    <text evidence="2">The sequence shown here is derived from an EMBL/GenBank/DDBJ whole genome shotgun (WGS) entry which is preliminary data.</text>
</comment>
<dbReference type="Proteomes" id="UP000887013">
    <property type="component" value="Unassembled WGS sequence"/>
</dbReference>
<feature type="signal peptide" evidence="1">
    <location>
        <begin position="1"/>
        <end position="20"/>
    </location>
</feature>
<protein>
    <submittedName>
        <fullName evidence="2">Uncharacterized protein</fullName>
    </submittedName>
</protein>
<feature type="chain" id="PRO_5036444896" evidence="1">
    <location>
        <begin position="21"/>
        <end position="122"/>
    </location>
</feature>